<keyword evidence="3" id="KW-1185">Reference proteome</keyword>
<sequence>MILVTVYACMSTFTTAAAIIPAYETIAKDLWVSFQTATYLTSIQIAILGVAPLIWKPLSKTCLWPTTDILTSPILSLIGNLRCATSLYATMARCRALVAVSFALLAPLSTTRSGSESRYMQTGIERYSSDFKQEYMTFSRIDPIPLVLWDFYHSLLLITKACILILAVAYAMIFLIDGDLPSAGLPPALWREFLGLIIIPIHGMTAGRTTARLLDEASGMKIDSGAGVQALAQLIRLIVQRSAIGIPATPVMGIASAGAGNRGATSVLVTYAINSYPDKSASNRAFITFDRQIWAFMGPSCLMQIYLRCPSMFASVSVSIAAIVGAAAAPIVVVSFLPTMLAWWCGGVVG</sequence>
<dbReference type="OrthoDB" id="2585655at2759"/>
<feature type="transmembrane region" description="Helical" evidence="1">
    <location>
        <begin position="188"/>
        <end position="206"/>
    </location>
</feature>
<feature type="transmembrane region" description="Helical" evidence="1">
    <location>
        <begin position="155"/>
        <end position="176"/>
    </location>
</feature>
<dbReference type="eggNOG" id="KOG0255">
    <property type="taxonomic scope" value="Eukaryota"/>
</dbReference>
<name>K1WMU9_MARBU</name>
<protein>
    <submittedName>
        <fullName evidence="2">MFS multidrug transporter</fullName>
    </submittedName>
</protein>
<dbReference type="AlphaFoldDB" id="K1WMU9"/>
<evidence type="ECO:0000313" key="3">
    <source>
        <dbReference type="Proteomes" id="UP000006753"/>
    </source>
</evidence>
<evidence type="ECO:0000313" key="2">
    <source>
        <dbReference type="EMBL" id="EKD14161.1"/>
    </source>
</evidence>
<reference evidence="2 3" key="1">
    <citation type="journal article" date="2012" name="BMC Genomics">
        <title>Sequencing the genome of Marssonina brunnea reveals fungus-poplar co-evolution.</title>
        <authorList>
            <person name="Zhu S."/>
            <person name="Cao Y.-Z."/>
            <person name="Jiang C."/>
            <person name="Tan B.-Y."/>
            <person name="Wang Z."/>
            <person name="Feng S."/>
            <person name="Zhang L."/>
            <person name="Su X.-H."/>
            <person name="Brejova B."/>
            <person name="Vinar T."/>
            <person name="Xu M."/>
            <person name="Wang M.-X."/>
            <person name="Zhang S.-G."/>
            <person name="Huang M.-R."/>
            <person name="Wu R."/>
            <person name="Zhou Y."/>
        </authorList>
    </citation>
    <scope>NUCLEOTIDE SEQUENCE [LARGE SCALE GENOMIC DNA]</scope>
    <source>
        <strain evidence="2 3">MB_m1</strain>
    </source>
</reference>
<organism evidence="2 3">
    <name type="scientific">Marssonina brunnea f. sp. multigermtubi (strain MB_m1)</name>
    <name type="common">Marssonina leaf spot fungus</name>
    <dbReference type="NCBI Taxonomy" id="1072389"/>
    <lineage>
        <taxon>Eukaryota</taxon>
        <taxon>Fungi</taxon>
        <taxon>Dikarya</taxon>
        <taxon>Ascomycota</taxon>
        <taxon>Pezizomycotina</taxon>
        <taxon>Leotiomycetes</taxon>
        <taxon>Helotiales</taxon>
        <taxon>Drepanopezizaceae</taxon>
        <taxon>Drepanopeziza</taxon>
    </lineage>
</organism>
<evidence type="ECO:0000256" key="1">
    <source>
        <dbReference type="SAM" id="Phobius"/>
    </source>
</evidence>
<keyword evidence="1" id="KW-0472">Membrane</keyword>
<dbReference type="KEGG" id="mbe:MBM_07838"/>
<dbReference type="EMBL" id="JH921447">
    <property type="protein sequence ID" value="EKD14161.1"/>
    <property type="molecule type" value="Genomic_DNA"/>
</dbReference>
<dbReference type="InParanoid" id="K1WMU9"/>
<dbReference type="OMA" id="IWTVMIT"/>
<feature type="transmembrane region" description="Helical" evidence="1">
    <location>
        <begin position="34"/>
        <end position="55"/>
    </location>
</feature>
<dbReference type="Proteomes" id="UP000006753">
    <property type="component" value="Unassembled WGS sequence"/>
</dbReference>
<proteinExistence type="predicted"/>
<dbReference type="HOGENOM" id="CLU_008455_13_7_1"/>
<keyword evidence="1" id="KW-0812">Transmembrane</keyword>
<keyword evidence="1" id="KW-1133">Transmembrane helix</keyword>
<gene>
    <name evidence="2" type="ORF">MBM_07838</name>
</gene>
<accession>K1WMU9</accession>
<feature type="transmembrane region" description="Helical" evidence="1">
    <location>
        <begin position="312"/>
        <end position="337"/>
    </location>
</feature>